<sequence length="119" mass="12407">MKGVNSKNFLGSLVLGSVLGYFALLTGFWYALVITGFVSGLLQKKLVHAFVALFLAGVLSTLLVLLPLFKDGLIRLMEVVGAVIGINGVALLLLTLLISGLMSGAGALIAASLRSFKSL</sequence>
<feature type="transmembrane region" description="Helical" evidence="1">
    <location>
        <begin position="20"/>
        <end position="42"/>
    </location>
</feature>
<feature type="transmembrane region" description="Helical" evidence="1">
    <location>
        <begin position="49"/>
        <end position="69"/>
    </location>
</feature>
<protein>
    <submittedName>
        <fullName evidence="2">Uncharacterized protein</fullName>
    </submittedName>
</protein>
<gene>
    <name evidence="2" type="ORF">B9Q02_07795</name>
</gene>
<evidence type="ECO:0000313" key="2">
    <source>
        <dbReference type="EMBL" id="PSN85063.1"/>
    </source>
</evidence>
<dbReference type="EMBL" id="NEXD01000048">
    <property type="protein sequence ID" value="PSN85063.1"/>
    <property type="molecule type" value="Genomic_DNA"/>
</dbReference>
<name>A0A2R6AFF2_9ARCH</name>
<comment type="caution">
    <text evidence="2">The sequence shown here is derived from an EMBL/GenBank/DDBJ whole genome shotgun (WGS) entry which is preliminary data.</text>
</comment>
<evidence type="ECO:0000256" key="1">
    <source>
        <dbReference type="SAM" id="Phobius"/>
    </source>
</evidence>
<feature type="transmembrane region" description="Helical" evidence="1">
    <location>
        <begin position="89"/>
        <end position="113"/>
    </location>
</feature>
<dbReference type="Proteomes" id="UP000240569">
    <property type="component" value="Unassembled WGS sequence"/>
</dbReference>
<keyword evidence="1" id="KW-1133">Transmembrane helix</keyword>
<evidence type="ECO:0000313" key="3">
    <source>
        <dbReference type="Proteomes" id="UP000240569"/>
    </source>
</evidence>
<proteinExistence type="predicted"/>
<keyword evidence="1" id="KW-0472">Membrane</keyword>
<dbReference type="AlphaFoldDB" id="A0A2R6AFF2"/>
<reference evidence="2 3" key="1">
    <citation type="submission" date="2017-04" db="EMBL/GenBank/DDBJ databases">
        <title>Novel microbial lineages endemic to geothermal iron-oxide mats fill important gaps in the evolutionary history of Archaea.</title>
        <authorList>
            <person name="Jay Z.J."/>
            <person name="Beam J.P."/>
            <person name="Dlakic M."/>
            <person name="Rusch D.B."/>
            <person name="Kozubal M.A."/>
            <person name="Inskeep W.P."/>
        </authorList>
    </citation>
    <scope>NUCLEOTIDE SEQUENCE [LARGE SCALE GENOMIC DNA]</scope>
    <source>
        <strain evidence="2">BE_D</strain>
    </source>
</reference>
<keyword evidence="1" id="KW-0812">Transmembrane</keyword>
<accession>A0A2R6AFF2</accession>
<organism evidence="2 3">
    <name type="scientific">Candidatus Marsarchaeota G1 archaeon BE_D</name>
    <dbReference type="NCBI Taxonomy" id="1978156"/>
    <lineage>
        <taxon>Archaea</taxon>
        <taxon>Candidatus Marsarchaeota</taxon>
        <taxon>Candidatus Marsarchaeota group 1</taxon>
    </lineage>
</organism>